<dbReference type="AlphaFoldDB" id="X1E8L4"/>
<organism evidence="1">
    <name type="scientific">marine sediment metagenome</name>
    <dbReference type="NCBI Taxonomy" id="412755"/>
    <lineage>
        <taxon>unclassified sequences</taxon>
        <taxon>metagenomes</taxon>
        <taxon>ecological metagenomes</taxon>
    </lineage>
</organism>
<sequence length="92" mass="10990">MFEKCPYNLNCYLIFEKPCNNRRLSNDCHIFECEDCELNIHDYGKYCETVEYEKCRSFEVISTLKDGYESIGVHSTKDLKEHFGEENYQLII</sequence>
<name>X1E8L4_9ZZZZ</name>
<dbReference type="EMBL" id="BART01034349">
    <property type="protein sequence ID" value="GAH16725.1"/>
    <property type="molecule type" value="Genomic_DNA"/>
</dbReference>
<comment type="caution">
    <text evidence="1">The sequence shown here is derived from an EMBL/GenBank/DDBJ whole genome shotgun (WGS) entry which is preliminary data.</text>
</comment>
<proteinExistence type="predicted"/>
<gene>
    <name evidence="1" type="ORF">S01H4_58736</name>
</gene>
<protein>
    <submittedName>
        <fullName evidence="1">Uncharacterized protein</fullName>
    </submittedName>
</protein>
<reference evidence="1" key="1">
    <citation type="journal article" date="2014" name="Front. Microbiol.">
        <title>High frequency of phylogenetically diverse reductive dehalogenase-homologous genes in deep subseafloor sedimentary metagenomes.</title>
        <authorList>
            <person name="Kawai M."/>
            <person name="Futagami T."/>
            <person name="Toyoda A."/>
            <person name="Takaki Y."/>
            <person name="Nishi S."/>
            <person name="Hori S."/>
            <person name="Arai W."/>
            <person name="Tsubouchi T."/>
            <person name="Morono Y."/>
            <person name="Uchiyama I."/>
            <person name="Ito T."/>
            <person name="Fujiyama A."/>
            <person name="Inagaki F."/>
            <person name="Takami H."/>
        </authorList>
    </citation>
    <scope>NUCLEOTIDE SEQUENCE</scope>
    <source>
        <strain evidence="1">Expedition CK06-06</strain>
    </source>
</reference>
<accession>X1E8L4</accession>
<evidence type="ECO:0000313" key="1">
    <source>
        <dbReference type="EMBL" id="GAH16725.1"/>
    </source>
</evidence>